<name>A0ABN1L7G4_9GAMM</name>
<evidence type="ECO:0000313" key="2">
    <source>
        <dbReference type="EMBL" id="GAA0817877.1"/>
    </source>
</evidence>
<dbReference type="PROSITE" id="PS50042">
    <property type="entry name" value="CNMP_BINDING_3"/>
    <property type="match status" value="1"/>
</dbReference>
<proteinExistence type="predicted"/>
<gene>
    <name evidence="2" type="ORF">GCM10009111_19850</name>
</gene>
<dbReference type="PANTHER" id="PTHR24567">
    <property type="entry name" value="CRP FAMILY TRANSCRIPTIONAL REGULATORY PROTEIN"/>
    <property type="match status" value="1"/>
</dbReference>
<dbReference type="RefSeq" id="WP_215978692.1">
    <property type="nucleotide sequence ID" value="NZ_BAAAFA010000006.1"/>
</dbReference>
<dbReference type="InterPro" id="IPR050397">
    <property type="entry name" value="Env_Response_Regulators"/>
</dbReference>
<accession>A0ABN1L7G4</accession>
<evidence type="ECO:0000313" key="3">
    <source>
        <dbReference type="Proteomes" id="UP001500021"/>
    </source>
</evidence>
<feature type="domain" description="Cyclic nucleotide-binding" evidence="1">
    <location>
        <begin position="1"/>
        <end position="105"/>
    </location>
</feature>
<comment type="caution">
    <text evidence="2">The sequence shown here is derived from an EMBL/GenBank/DDBJ whole genome shotgun (WGS) entry which is preliminary data.</text>
</comment>
<dbReference type="Proteomes" id="UP001500021">
    <property type="component" value="Unassembled WGS sequence"/>
</dbReference>
<dbReference type="CDD" id="cd00038">
    <property type="entry name" value="CAP_ED"/>
    <property type="match status" value="1"/>
</dbReference>
<dbReference type="EMBL" id="BAAAFA010000006">
    <property type="protein sequence ID" value="GAA0817877.1"/>
    <property type="molecule type" value="Genomic_DNA"/>
</dbReference>
<organism evidence="2 3">
    <name type="scientific">Colwellia asteriadis</name>
    <dbReference type="NCBI Taxonomy" id="517723"/>
    <lineage>
        <taxon>Bacteria</taxon>
        <taxon>Pseudomonadati</taxon>
        <taxon>Pseudomonadota</taxon>
        <taxon>Gammaproteobacteria</taxon>
        <taxon>Alteromonadales</taxon>
        <taxon>Colwelliaceae</taxon>
        <taxon>Colwellia</taxon>
    </lineage>
</organism>
<protein>
    <recommendedName>
        <fullName evidence="1">Cyclic nucleotide-binding domain-containing protein</fullName>
    </recommendedName>
</protein>
<dbReference type="PANTHER" id="PTHR24567:SF74">
    <property type="entry name" value="HTH-TYPE TRANSCRIPTIONAL REGULATOR ARCR"/>
    <property type="match status" value="1"/>
</dbReference>
<reference evidence="2 3" key="1">
    <citation type="journal article" date="2019" name="Int. J. Syst. Evol. Microbiol.">
        <title>The Global Catalogue of Microorganisms (GCM) 10K type strain sequencing project: providing services to taxonomists for standard genome sequencing and annotation.</title>
        <authorList>
            <consortium name="The Broad Institute Genomics Platform"/>
            <consortium name="The Broad Institute Genome Sequencing Center for Infectious Disease"/>
            <person name="Wu L."/>
            <person name="Ma J."/>
        </authorList>
    </citation>
    <scope>NUCLEOTIDE SEQUENCE [LARGE SCALE GENOMIC DNA]</scope>
    <source>
        <strain evidence="2 3">JCM 15608</strain>
    </source>
</reference>
<evidence type="ECO:0000259" key="1">
    <source>
        <dbReference type="PROSITE" id="PS50042"/>
    </source>
</evidence>
<dbReference type="Pfam" id="PF00027">
    <property type="entry name" value="cNMP_binding"/>
    <property type="match status" value="1"/>
</dbReference>
<keyword evidence="3" id="KW-1185">Reference proteome</keyword>
<dbReference type="SMART" id="SM00100">
    <property type="entry name" value="cNMP"/>
    <property type="match status" value="1"/>
</dbReference>
<sequence length="120" mass="13000">MSNRVELSKGEVLFSEGDTCRAVYVINSGTVRLSKERNGLSVTIATLNKGDFLGEMALLTGRDRSCTATANSDVNLLAYGEAEFKALLKSNNDIALTIIEGLAERLVYTTEKLVSPLEIL</sequence>
<dbReference type="InterPro" id="IPR000595">
    <property type="entry name" value="cNMP-bd_dom"/>
</dbReference>